<sequence>MKKIIGKYGIGLLSAMLLCIGLISCRDENNEQQISLSAPEIQSISASLNEDGQPSDLSPAAFGYAGNTYVIQGSGFSTLQKISFNGKEAVFNPNLVTDNTIFVTIHQDTPYADTSNKVQIVTKYGQTEYDFVVAPPAPVFDSYNSINPQTGDLITLYGNYFLDPVVKIGEQEVEVVSSTLTEIKARVPADAMHKLVSVTTMSGTVTAPQAIGSALYDDALQGDAGHWTWSGNAIVTDHQDDAAQGVQSMKIAMGGWDGADFKFTPRDVTPYKAFRIRIKSMTDNPDAKLVLVFGGWAYQITKSVGSDWTSIEIPFSEIGNPTTFDQITFQEAGNFGGNTLLIDDMGFVLK</sequence>
<dbReference type="PROSITE" id="PS51257">
    <property type="entry name" value="PROKAR_LIPOPROTEIN"/>
    <property type="match status" value="1"/>
</dbReference>
<dbReference type="SUPFAM" id="SSF81296">
    <property type="entry name" value="E set domains"/>
    <property type="match status" value="1"/>
</dbReference>
<dbReference type="InterPro" id="IPR014756">
    <property type="entry name" value="Ig_E-set"/>
</dbReference>
<protein>
    <submittedName>
        <fullName evidence="2">IPT/TIG domain-containing protein</fullName>
    </submittedName>
</protein>
<proteinExistence type="predicted"/>
<dbReference type="AlphaFoldDB" id="A0A930YX03"/>
<dbReference type="EMBL" id="JADKYY010000013">
    <property type="protein sequence ID" value="MBF5027987.1"/>
    <property type="molecule type" value="Genomic_DNA"/>
</dbReference>
<evidence type="ECO:0000259" key="1">
    <source>
        <dbReference type="Pfam" id="PF01833"/>
    </source>
</evidence>
<accession>A0A930YX03</accession>
<evidence type="ECO:0000313" key="2">
    <source>
        <dbReference type="EMBL" id="MBF5027987.1"/>
    </source>
</evidence>
<dbReference type="RefSeq" id="WP_194739912.1">
    <property type="nucleotide sequence ID" value="NZ_JADKYY010000013.1"/>
</dbReference>
<comment type="caution">
    <text evidence="2">The sequence shown here is derived from an EMBL/GenBank/DDBJ whole genome shotgun (WGS) entry which is preliminary data.</text>
</comment>
<dbReference type="Gene3D" id="2.60.40.10">
    <property type="entry name" value="Immunoglobulins"/>
    <property type="match status" value="2"/>
</dbReference>
<dbReference type="SUPFAM" id="SSF49785">
    <property type="entry name" value="Galactose-binding domain-like"/>
    <property type="match status" value="1"/>
</dbReference>
<gene>
    <name evidence="2" type="ORF">IC612_09280</name>
</gene>
<reference evidence="2" key="1">
    <citation type="submission" date="2020-11" db="EMBL/GenBank/DDBJ databases">
        <title>Genome seq and assembly of Planobacterium sp.</title>
        <authorList>
            <person name="Chhetri G."/>
        </authorList>
    </citation>
    <scope>NUCLEOTIDE SEQUENCE</scope>
    <source>
        <strain evidence="2">GCR5</strain>
    </source>
</reference>
<dbReference type="Proteomes" id="UP000694480">
    <property type="component" value="Unassembled WGS sequence"/>
</dbReference>
<dbReference type="Gene3D" id="2.60.120.430">
    <property type="entry name" value="Galactose-binding lectin"/>
    <property type="match status" value="1"/>
</dbReference>
<name>A0A930YX03_9FLAO</name>
<dbReference type="InterPro" id="IPR002909">
    <property type="entry name" value="IPT_dom"/>
</dbReference>
<dbReference type="InterPro" id="IPR008979">
    <property type="entry name" value="Galactose-bd-like_sf"/>
</dbReference>
<dbReference type="Pfam" id="PF01833">
    <property type="entry name" value="TIG"/>
    <property type="match status" value="1"/>
</dbReference>
<keyword evidence="3" id="KW-1185">Reference proteome</keyword>
<evidence type="ECO:0000313" key="3">
    <source>
        <dbReference type="Proteomes" id="UP000694480"/>
    </source>
</evidence>
<dbReference type="InterPro" id="IPR013783">
    <property type="entry name" value="Ig-like_fold"/>
</dbReference>
<organism evidence="2 3">
    <name type="scientific">Planobacterium oryzisoli</name>
    <dbReference type="NCBI Taxonomy" id="2771435"/>
    <lineage>
        <taxon>Bacteria</taxon>
        <taxon>Pseudomonadati</taxon>
        <taxon>Bacteroidota</taxon>
        <taxon>Flavobacteriia</taxon>
        <taxon>Flavobacteriales</taxon>
        <taxon>Weeksellaceae</taxon>
        <taxon>Chryseobacterium group</taxon>
        <taxon>Chryseobacterium</taxon>
    </lineage>
</organism>
<feature type="domain" description="IPT/TIG" evidence="1">
    <location>
        <begin position="138"/>
        <end position="199"/>
    </location>
</feature>